<dbReference type="Proteomes" id="UP000000305">
    <property type="component" value="Unassembled WGS sequence"/>
</dbReference>
<accession>E9HV03</accession>
<dbReference type="KEGG" id="dpx:DAPPUDRAFT_266417"/>
<dbReference type="HOGENOM" id="CLU_2199578_0_0_1"/>
<dbReference type="AlphaFoldDB" id="E9HV03"/>
<sequence>MQRAACEGFSTENVDGTSQIPKMFAVLKSQSLSLDVNLTQANLLKKFLDFVEKQWITNPIWPTTKWTSFNQVIHTNNDAEGWHSRVNNMTRQMGLLKKLKLSHFMRNC</sequence>
<organism evidence="1 2">
    <name type="scientific">Daphnia pulex</name>
    <name type="common">Water flea</name>
    <dbReference type="NCBI Taxonomy" id="6669"/>
    <lineage>
        <taxon>Eukaryota</taxon>
        <taxon>Metazoa</taxon>
        <taxon>Ecdysozoa</taxon>
        <taxon>Arthropoda</taxon>
        <taxon>Crustacea</taxon>
        <taxon>Branchiopoda</taxon>
        <taxon>Diplostraca</taxon>
        <taxon>Cladocera</taxon>
        <taxon>Anomopoda</taxon>
        <taxon>Daphniidae</taxon>
        <taxon>Daphnia</taxon>
    </lineage>
</organism>
<gene>
    <name evidence="1" type="ORF">DAPPUDRAFT_266417</name>
</gene>
<reference evidence="1 2" key="1">
    <citation type="journal article" date="2011" name="Science">
        <title>The ecoresponsive genome of Daphnia pulex.</title>
        <authorList>
            <person name="Colbourne J.K."/>
            <person name="Pfrender M.E."/>
            <person name="Gilbert D."/>
            <person name="Thomas W.K."/>
            <person name="Tucker A."/>
            <person name="Oakley T.H."/>
            <person name="Tokishita S."/>
            <person name="Aerts A."/>
            <person name="Arnold G.J."/>
            <person name="Basu M.K."/>
            <person name="Bauer D.J."/>
            <person name="Caceres C.E."/>
            <person name="Carmel L."/>
            <person name="Casola C."/>
            <person name="Choi J.H."/>
            <person name="Detter J.C."/>
            <person name="Dong Q."/>
            <person name="Dusheyko S."/>
            <person name="Eads B.D."/>
            <person name="Frohlich T."/>
            <person name="Geiler-Samerotte K.A."/>
            <person name="Gerlach D."/>
            <person name="Hatcher P."/>
            <person name="Jogdeo S."/>
            <person name="Krijgsveld J."/>
            <person name="Kriventseva E.V."/>
            <person name="Kultz D."/>
            <person name="Laforsch C."/>
            <person name="Lindquist E."/>
            <person name="Lopez J."/>
            <person name="Manak J.R."/>
            <person name="Muller J."/>
            <person name="Pangilinan J."/>
            <person name="Patwardhan R.P."/>
            <person name="Pitluck S."/>
            <person name="Pritham E.J."/>
            <person name="Rechtsteiner A."/>
            <person name="Rho M."/>
            <person name="Rogozin I.B."/>
            <person name="Sakarya O."/>
            <person name="Salamov A."/>
            <person name="Schaack S."/>
            <person name="Shapiro H."/>
            <person name="Shiga Y."/>
            <person name="Skalitzky C."/>
            <person name="Smith Z."/>
            <person name="Souvorov A."/>
            <person name="Sung W."/>
            <person name="Tang Z."/>
            <person name="Tsuchiya D."/>
            <person name="Tu H."/>
            <person name="Vos H."/>
            <person name="Wang M."/>
            <person name="Wolf Y.I."/>
            <person name="Yamagata H."/>
            <person name="Yamada T."/>
            <person name="Ye Y."/>
            <person name="Shaw J.R."/>
            <person name="Andrews J."/>
            <person name="Crease T.J."/>
            <person name="Tang H."/>
            <person name="Lucas S.M."/>
            <person name="Robertson H.M."/>
            <person name="Bork P."/>
            <person name="Koonin E.V."/>
            <person name="Zdobnov E.M."/>
            <person name="Grigoriev I.V."/>
            <person name="Lynch M."/>
            <person name="Boore J.L."/>
        </authorList>
    </citation>
    <scope>NUCLEOTIDE SEQUENCE [LARGE SCALE GENOMIC DNA]</scope>
</reference>
<evidence type="ECO:0000313" key="1">
    <source>
        <dbReference type="EMBL" id="EFX64427.1"/>
    </source>
</evidence>
<dbReference type="InParanoid" id="E9HV03"/>
<protein>
    <submittedName>
        <fullName evidence="1">Uncharacterized protein</fullName>
    </submittedName>
</protein>
<dbReference type="EMBL" id="GL732831">
    <property type="protein sequence ID" value="EFX64427.1"/>
    <property type="molecule type" value="Genomic_DNA"/>
</dbReference>
<dbReference type="OrthoDB" id="6380094at2759"/>
<dbReference type="PhylomeDB" id="E9HV03"/>
<name>E9HV03_DAPPU</name>
<evidence type="ECO:0000313" key="2">
    <source>
        <dbReference type="Proteomes" id="UP000000305"/>
    </source>
</evidence>
<keyword evidence="2" id="KW-1185">Reference proteome</keyword>
<proteinExistence type="predicted"/>